<accession>A0A6J4VCA0</accession>
<dbReference type="PANTHER" id="PTHR21366:SF31">
    <property type="entry name" value="METALLOTHIOL TRANSFERASE FOSB"/>
    <property type="match status" value="1"/>
</dbReference>
<sequence length="161" mass="17352">MADRERDAGQTAPPWRGFHHVALVTPDLDATIRFYGEVLGMTVLADIPASARGGRHCLLAVDGDAGSFLHFFERADARIHPYPLAEGVVFPPELGALHHLAIALPDEEAGLALRARLVAAGVPVTEIMSQGSTIRDMLFPDNNGLLLEAAWPSTRRHSGTE</sequence>
<gene>
    <name evidence="2" type="ORF">AVDCRST_MAG88-2254</name>
</gene>
<dbReference type="InterPro" id="IPR029068">
    <property type="entry name" value="Glyas_Bleomycin-R_OHBP_Dase"/>
</dbReference>
<organism evidence="2">
    <name type="scientific">uncultured Thermomicrobiales bacterium</name>
    <dbReference type="NCBI Taxonomy" id="1645740"/>
    <lineage>
        <taxon>Bacteria</taxon>
        <taxon>Pseudomonadati</taxon>
        <taxon>Thermomicrobiota</taxon>
        <taxon>Thermomicrobia</taxon>
        <taxon>Thermomicrobiales</taxon>
        <taxon>environmental samples</taxon>
    </lineage>
</organism>
<dbReference type="InterPro" id="IPR004360">
    <property type="entry name" value="Glyas_Fos-R_dOase_dom"/>
</dbReference>
<dbReference type="InterPro" id="IPR050383">
    <property type="entry name" value="GlyoxalaseI/FosfomycinResist"/>
</dbReference>
<protein>
    <recommendedName>
        <fullName evidence="1">VOC domain-containing protein</fullName>
    </recommendedName>
</protein>
<proteinExistence type="predicted"/>
<dbReference type="Pfam" id="PF00903">
    <property type="entry name" value="Glyoxalase"/>
    <property type="match status" value="1"/>
</dbReference>
<feature type="domain" description="VOC" evidence="1">
    <location>
        <begin position="17"/>
        <end position="152"/>
    </location>
</feature>
<dbReference type="AlphaFoldDB" id="A0A6J4VCA0"/>
<reference evidence="2" key="1">
    <citation type="submission" date="2020-02" db="EMBL/GenBank/DDBJ databases">
        <authorList>
            <person name="Meier V. D."/>
        </authorList>
    </citation>
    <scope>NUCLEOTIDE SEQUENCE</scope>
    <source>
        <strain evidence="2">AVDCRST_MAG88</strain>
    </source>
</reference>
<dbReference type="EMBL" id="CADCWM010000577">
    <property type="protein sequence ID" value="CAA9570137.1"/>
    <property type="molecule type" value="Genomic_DNA"/>
</dbReference>
<dbReference type="PANTHER" id="PTHR21366">
    <property type="entry name" value="GLYOXALASE FAMILY PROTEIN"/>
    <property type="match status" value="1"/>
</dbReference>
<name>A0A6J4VCA0_9BACT</name>
<dbReference type="SUPFAM" id="SSF54593">
    <property type="entry name" value="Glyoxalase/Bleomycin resistance protein/Dihydroxybiphenyl dioxygenase"/>
    <property type="match status" value="1"/>
</dbReference>
<evidence type="ECO:0000259" key="1">
    <source>
        <dbReference type="PROSITE" id="PS51819"/>
    </source>
</evidence>
<dbReference type="InterPro" id="IPR037523">
    <property type="entry name" value="VOC_core"/>
</dbReference>
<dbReference type="PROSITE" id="PS51819">
    <property type="entry name" value="VOC"/>
    <property type="match status" value="1"/>
</dbReference>
<dbReference type="Gene3D" id="3.10.180.10">
    <property type="entry name" value="2,3-Dihydroxybiphenyl 1,2-Dioxygenase, domain 1"/>
    <property type="match status" value="1"/>
</dbReference>
<evidence type="ECO:0000313" key="2">
    <source>
        <dbReference type="EMBL" id="CAA9570137.1"/>
    </source>
</evidence>